<evidence type="ECO:0000313" key="2">
    <source>
        <dbReference type="Proteomes" id="UP001500058"/>
    </source>
</evidence>
<dbReference type="Proteomes" id="UP001500058">
    <property type="component" value="Unassembled WGS sequence"/>
</dbReference>
<organism evidence="1 2">
    <name type="scientific">Streptomyces glaucosporus</name>
    <dbReference type="NCBI Taxonomy" id="284044"/>
    <lineage>
        <taxon>Bacteria</taxon>
        <taxon>Bacillati</taxon>
        <taxon>Actinomycetota</taxon>
        <taxon>Actinomycetes</taxon>
        <taxon>Kitasatosporales</taxon>
        <taxon>Streptomycetaceae</taxon>
        <taxon>Streptomyces</taxon>
    </lineage>
</organism>
<comment type="caution">
    <text evidence="1">The sequence shown here is derived from an EMBL/GenBank/DDBJ whole genome shotgun (WGS) entry which is preliminary data.</text>
</comment>
<protein>
    <submittedName>
        <fullName evidence="1">Uncharacterized protein</fullName>
    </submittedName>
</protein>
<reference evidence="1 2" key="1">
    <citation type="journal article" date="2019" name="Int. J. Syst. Evol. Microbiol.">
        <title>The Global Catalogue of Microorganisms (GCM) 10K type strain sequencing project: providing services to taxonomists for standard genome sequencing and annotation.</title>
        <authorList>
            <consortium name="The Broad Institute Genomics Platform"/>
            <consortium name="The Broad Institute Genome Sequencing Center for Infectious Disease"/>
            <person name="Wu L."/>
            <person name="Ma J."/>
        </authorList>
    </citation>
    <scope>NUCLEOTIDE SEQUENCE [LARGE SCALE GENOMIC DNA]</scope>
    <source>
        <strain evidence="1 2">JCM 6921</strain>
    </source>
</reference>
<name>A0ABN3IMD4_9ACTN</name>
<sequence>MAGRNGDALNRRHHRETVPWGSCASWEPGVPREEGWRWSLMRLTLISHSPHKTAYRPEVRAN</sequence>
<accession>A0ABN3IMD4</accession>
<proteinExistence type="predicted"/>
<keyword evidence="2" id="KW-1185">Reference proteome</keyword>
<evidence type="ECO:0000313" key="1">
    <source>
        <dbReference type="EMBL" id="GAA2407238.1"/>
    </source>
</evidence>
<gene>
    <name evidence="1" type="ORF">GCM10010420_39130</name>
</gene>
<dbReference type="EMBL" id="BAAATJ010000019">
    <property type="protein sequence ID" value="GAA2407238.1"/>
    <property type="molecule type" value="Genomic_DNA"/>
</dbReference>